<dbReference type="PROSITE" id="PS51318">
    <property type="entry name" value="TAT"/>
    <property type="match status" value="1"/>
</dbReference>
<dbReference type="Proteomes" id="UP000305282">
    <property type="component" value="Unassembled WGS sequence"/>
</dbReference>
<dbReference type="InterPro" id="IPR006311">
    <property type="entry name" value="TAT_signal"/>
</dbReference>
<dbReference type="EMBL" id="SSXH01000643">
    <property type="protein sequence ID" value="THJ48847.1"/>
    <property type="molecule type" value="Genomic_DNA"/>
</dbReference>
<dbReference type="AlphaFoldDB" id="A0A4S5CRQ7"/>
<evidence type="ECO:0000313" key="2">
    <source>
        <dbReference type="Proteomes" id="UP000305282"/>
    </source>
</evidence>
<keyword evidence="2" id="KW-1185">Reference proteome</keyword>
<sequence length="66" mass="6565">MSEVSNRRSVLVATGLAAVSSMSLGGDASGLHDACAAALNAAVDAYETTDLSATAAALVPLERTSR</sequence>
<evidence type="ECO:0000313" key="1">
    <source>
        <dbReference type="EMBL" id="THJ48847.1"/>
    </source>
</evidence>
<comment type="caution">
    <text evidence="1">The sequence shown here is derived from an EMBL/GenBank/DDBJ whole genome shotgun (WGS) entry which is preliminary data.</text>
</comment>
<feature type="non-terminal residue" evidence="1">
    <location>
        <position position="66"/>
    </location>
</feature>
<name>A0A4S5CRQ7_9ACTN</name>
<protein>
    <submittedName>
        <fullName evidence="1">Uncharacterized protein</fullName>
    </submittedName>
</protein>
<organism evidence="1 2">
    <name type="scientific">Candidatus Frankia alpina</name>
    <dbReference type="NCBI Taxonomy" id="2699483"/>
    <lineage>
        <taxon>Bacteria</taxon>
        <taxon>Bacillati</taxon>
        <taxon>Actinomycetota</taxon>
        <taxon>Actinomycetes</taxon>
        <taxon>Frankiales</taxon>
        <taxon>Frankiaceae</taxon>
        <taxon>Frankia</taxon>
    </lineage>
</organism>
<accession>A0A4S5CRQ7</accession>
<reference evidence="1 2" key="1">
    <citation type="submission" date="2019-04" db="EMBL/GenBank/DDBJ databases">
        <title>Draft genome sequences for three unisolated Alnus-infective Frankia Sp+ strains, AgTrS, AiOr and AvVan, the first sequenced Frankia strains able to sporulate in-planta.</title>
        <authorList>
            <person name="Bethencourt L."/>
            <person name="Vautrin F."/>
            <person name="Taib N."/>
            <person name="Dubost A."/>
            <person name="Castro-Garcia L."/>
            <person name="Imbaud O."/>
            <person name="Abrouk D."/>
            <person name="Fournier P."/>
            <person name="Briolay J."/>
            <person name="Nguyen A."/>
            <person name="Normand P."/>
            <person name="Fernandez M.P."/>
            <person name="Brochier-Armanet C."/>
            <person name="Herrera-Belaroussi A."/>
        </authorList>
    </citation>
    <scope>NUCLEOTIDE SEQUENCE [LARGE SCALE GENOMIC DNA]</scope>
    <source>
        <strain evidence="1 2">AvVan</strain>
    </source>
</reference>
<proteinExistence type="predicted"/>
<gene>
    <name evidence="1" type="ORF">E7Y31_19135</name>
</gene>